<protein>
    <submittedName>
        <fullName evidence="3">Glyoxalase</fullName>
    </submittedName>
</protein>
<dbReference type="AlphaFoldDB" id="A0A0P0P3K7"/>
<evidence type="ECO:0000256" key="1">
    <source>
        <dbReference type="ARBA" id="ARBA00022723"/>
    </source>
</evidence>
<dbReference type="STRING" id="69395.AQ619_16855"/>
<gene>
    <name evidence="3" type="ORF">AQ619_16855</name>
</gene>
<evidence type="ECO:0000313" key="3">
    <source>
        <dbReference type="EMBL" id="ALL14899.1"/>
    </source>
</evidence>
<reference evidence="3 4" key="1">
    <citation type="submission" date="2015-10" db="EMBL/GenBank/DDBJ databases">
        <title>Conservation of the essential genome among Caulobacter and Brevundimonas species.</title>
        <authorList>
            <person name="Scott D."/>
            <person name="Ely B."/>
        </authorList>
    </citation>
    <scope>NUCLEOTIDE SEQUENCE [LARGE SCALE GENOMIC DNA]</scope>
    <source>
        <strain evidence="3 4">CB4</strain>
    </source>
</reference>
<dbReference type="Proteomes" id="UP000056905">
    <property type="component" value="Chromosome"/>
</dbReference>
<evidence type="ECO:0000259" key="2">
    <source>
        <dbReference type="PROSITE" id="PS51819"/>
    </source>
</evidence>
<dbReference type="OrthoDB" id="9803142at2"/>
<dbReference type="GO" id="GO:0004493">
    <property type="term" value="F:methylmalonyl-CoA epimerase activity"/>
    <property type="evidence" value="ECO:0007669"/>
    <property type="project" value="TreeGrafter"/>
</dbReference>
<proteinExistence type="predicted"/>
<dbReference type="RefSeq" id="WP_062150377.1">
    <property type="nucleotide sequence ID" value="NZ_CP013002.1"/>
</dbReference>
<dbReference type="PANTHER" id="PTHR43048">
    <property type="entry name" value="METHYLMALONYL-COA EPIMERASE"/>
    <property type="match status" value="1"/>
</dbReference>
<feature type="domain" description="VOC" evidence="2">
    <location>
        <begin position="151"/>
        <end position="275"/>
    </location>
</feature>
<organism evidence="3 4">
    <name type="scientific">Caulobacter henricii</name>
    <dbReference type="NCBI Taxonomy" id="69395"/>
    <lineage>
        <taxon>Bacteria</taxon>
        <taxon>Pseudomonadati</taxon>
        <taxon>Pseudomonadota</taxon>
        <taxon>Alphaproteobacteria</taxon>
        <taxon>Caulobacterales</taxon>
        <taxon>Caulobacteraceae</taxon>
        <taxon>Caulobacter</taxon>
    </lineage>
</organism>
<dbReference type="Gene3D" id="3.10.180.10">
    <property type="entry name" value="2,3-Dihydroxybiphenyl 1,2-Dioxygenase, domain 1"/>
    <property type="match status" value="2"/>
</dbReference>
<dbReference type="EMBL" id="CP013002">
    <property type="protein sequence ID" value="ALL14899.1"/>
    <property type="molecule type" value="Genomic_DNA"/>
</dbReference>
<evidence type="ECO:0000313" key="4">
    <source>
        <dbReference type="Proteomes" id="UP000056905"/>
    </source>
</evidence>
<dbReference type="GO" id="GO:0046491">
    <property type="term" value="P:L-methylmalonyl-CoA metabolic process"/>
    <property type="evidence" value="ECO:0007669"/>
    <property type="project" value="TreeGrafter"/>
</dbReference>
<dbReference type="InterPro" id="IPR051785">
    <property type="entry name" value="MMCE/EMCE_epimerase"/>
</dbReference>
<dbReference type="KEGG" id="chq:AQ619_16855"/>
<name>A0A0P0P3K7_9CAUL</name>
<dbReference type="InterPro" id="IPR029068">
    <property type="entry name" value="Glyas_Bleomycin-R_OHBP_Dase"/>
</dbReference>
<keyword evidence="1" id="KW-0479">Metal-binding</keyword>
<feature type="domain" description="VOC" evidence="2">
    <location>
        <begin position="8"/>
        <end position="112"/>
    </location>
</feature>
<sequence>MSVIRIEDIAHVRFAAPDLGVMRAFLEDFGLQVLEADGRLYGRGLDGRPFLHVTETGPARFLAVGFRAESLADLETLAAHEGVPLEDLNEPGGGKILRLTDPDGYRVEVVAGQAREAAASLPVELPRNTAAARPRANTTIRLQAAPAHVVRLGHAVLKVRDFHRSERWYKDRFGFLTSDEVEAAENVPVGAFMRCDRGDTPTDHHTLFLAQLPGPVGLLHAAFEVAGFDDLMVGHQYLKSRKRQSAWGVGRHIMGSQVFDYWNDPFGNELEHWTDGDLFTAGDPPQKQPMSALLSVQWGSPHPMFAGKRPPPPGLVSFVTAMLLRLERLFRRKAPEFAA</sequence>
<dbReference type="PANTHER" id="PTHR43048:SF3">
    <property type="entry name" value="METHYLMALONYL-COA EPIMERASE, MITOCHONDRIAL"/>
    <property type="match status" value="1"/>
</dbReference>
<dbReference type="PROSITE" id="PS51819">
    <property type="entry name" value="VOC"/>
    <property type="match status" value="2"/>
</dbReference>
<keyword evidence="4" id="KW-1185">Reference proteome</keyword>
<dbReference type="InterPro" id="IPR004360">
    <property type="entry name" value="Glyas_Fos-R_dOase_dom"/>
</dbReference>
<dbReference type="SUPFAM" id="SSF54593">
    <property type="entry name" value="Glyoxalase/Bleomycin resistance protein/Dihydroxybiphenyl dioxygenase"/>
    <property type="match status" value="1"/>
</dbReference>
<dbReference type="InterPro" id="IPR037523">
    <property type="entry name" value="VOC_core"/>
</dbReference>
<accession>A0A0P0P3K7</accession>
<dbReference type="GO" id="GO:0046872">
    <property type="term" value="F:metal ion binding"/>
    <property type="evidence" value="ECO:0007669"/>
    <property type="project" value="UniProtKB-KW"/>
</dbReference>
<dbReference type="Pfam" id="PF00903">
    <property type="entry name" value="Glyoxalase"/>
    <property type="match status" value="1"/>
</dbReference>